<evidence type="ECO:0000313" key="2">
    <source>
        <dbReference type="Proteomes" id="UP000648482"/>
    </source>
</evidence>
<protein>
    <submittedName>
        <fullName evidence="1">Uncharacterized protein</fullName>
    </submittedName>
</protein>
<proteinExistence type="predicted"/>
<comment type="caution">
    <text evidence="1">The sequence shown here is derived from an EMBL/GenBank/DDBJ whole genome shotgun (WGS) entry which is preliminary data.</text>
</comment>
<evidence type="ECO:0000313" key="1">
    <source>
        <dbReference type="EMBL" id="MBE0359344.1"/>
    </source>
</evidence>
<dbReference type="RefSeq" id="WP_193155507.1">
    <property type="nucleotide sequence ID" value="NZ_AQGU01000025.1"/>
</dbReference>
<dbReference type="EMBL" id="AQGU01000025">
    <property type="protein sequence ID" value="MBE0359344.1"/>
    <property type="molecule type" value="Genomic_DNA"/>
</dbReference>
<sequence length="124" mass="14085">MSEIHFLNIDLDIESKEDIRPIVHFWGEEVMIFRLEEIEGTWRGSFETSEDTENDIVDKYHQLIMSLPPNLRAIWDGCIKRIFDFGFEAGSLPRAFQSSLSQSSISKLAEIGGAITVTIYASAD</sequence>
<organism evidence="1 2">
    <name type="scientific">Pseudoalteromonas aliena SW19</name>
    <dbReference type="NCBI Taxonomy" id="1314866"/>
    <lineage>
        <taxon>Bacteria</taxon>
        <taxon>Pseudomonadati</taxon>
        <taxon>Pseudomonadota</taxon>
        <taxon>Gammaproteobacteria</taxon>
        <taxon>Alteromonadales</taxon>
        <taxon>Pseudoalteromonadaceae</taxon>
        <taxon>Pseudoalteromonas</taxon>
    </lineage>
</organism>
<dbReference type="Proteomes" id="UP000648482">
    <property type="component" value="Unassembled WGS sequence"/>
</dbReference>
<name>A0ABR9DYA6_9GAMM</name>
<reference evidence="1 2" key="1">
    <citation type="submission" date="2015-06" db="EMBL/GenBank/DDBJ databases">
        <title>Genome sequence of Pseudoalteromonas aliena.</title>
        <authorList>
            <person name="Xie B.-B."/>
            <person name="Rong J.-C."/>
            <person name="Qin Q.-L."/>
            <person name="Zhang Y.-Z."/>
        </authorList>
    </citation>
    <scope>NUCLEOTIDE SEQUENCE [LARGE SCALE GENOMIC DNA]</scope>
    <source>
        <strain evidence="1 2">SW19</strain>
    </source>
</reference>
<keyword evidence="2" id="KW-1185">Reference proteome</keyword>
<gene>
    <name evidence="1" type="ORF">PALI_a0589</name>
</gene>
<accession>A0ABR9DYA6</accession>